<dbReference type="FunFam" id="1.10.630.10:FF:000028">
    <property type="entry name" value="Cytochrome p450 51g1"/>
    <property type="match status" value="1"/>
</dbReference>
<keyword evidence="10 27" id="KW-0560">Oxidoreductase</keyword>
<keyword evidence="16" id="KW-1207">Sterol metabolism</keyword>
<keyword evidence="9" id="KW-0752">Steroid biosynthesis</keyword>
<evidence type="ECO:0000256" key="23">
    <source>
        <dbReference type="ARBA" id="ARBA00051013"/>
    </source>
</evidence>
<comment type="subcellular location">
    <subcellularLocation>
        <location evidence="2">Membrane</location>
        <topology evidence="2">Single-pass membrane protein</topology>
    </subcellularLocation>
</comment>
<comment type="similarity">
    <text evidence="3 27">Belongs to the cytochrome P450 family.</text>
</comment>
<accession>A0AAQ3PG06</accession>
<keyword evidence="7" id="KW-0808">Transferase</keyword>
<dbReference type="Pfam" id="PF00067">
    <property type="entry name" value="p450"/>
    <property type="match status" value="1"/>
</dbReference>
<dbReference type="PRINTS" id="PR00465">
    <property type="entry name" value="EP450IV"/>
</dbReference>
<evidence type="ECO:0000256" key="22">
    <source>
        <dbReference type="ARBA" id="ARBA00042983"/>
    </source>
</evidence>
<dbReference type="GO" id="GO:0008168">
    <property type="term" value="F:methyltransferase activity"/>
    <property type="evidence" value="ECO:0007669"/>
    <property type="project" value="UniProtKB-KW"/>
</dbReference>
<evidence type="ECO:0000256" key="17">
    <source>
        <dbReference type="ARBA" id="ARBA00023221"/>
    </source>
</evidence>
<dbReference type="PANTHER" id="PTHR24304:SF2">
    <property type="entry name" value="24-HYDROXYCHOLESTEROL 7-ALPHA-HYDROXYLASE"/>
    <property type="match status" value="1"/>
</dbReference>
<dbReference type="GO" id="GO:0016020">
    <property type="term" value="C:membrane"/>
    <property type="evidence" value="ECO:0007669"/>
    <property type="project" value="UniProtKB-SubCell"/>
</dbReference>
<evidence type="ECO:0000313" key="29">
    <source>
        <dbReference type="Proteomes" id="UP001341281"/>
    </source>
</evidence>
<comment type="pathway">
    <text evidence="18">Steroid biosynthesis; zymosterol biosynthesis; zymosterol from lanosterol: step 1/6.</text>
</comment>
<evidence type="ECO:0000256" key="15">
    <source>
        <dbReference type="ARBA" id="ARBA00023136"/>
    </source>
</evidence>
<dbReference type="SUPFAM" id="SSF48264">
    <property type="entry name" value="Cytochrome P450"/>
    <property type="match status" value="1"/>
</dbReference>
<dbReference type="AlphaFoldDB" id="A0AAQ3PG06"/>
<evidence type="ECO:0000256" key="16">
    <source>
        <dbReference type="ARBA" id="ARBA00023166"/>
    </source>
</evidence>
<dbReference type="Proteomes" id="UP001341281">
    <property type="component" value="Chromosome 01"/>
</dbReference>
<evidence type="ECO:0000256" key="1">
    <source>
        <dbReference type="ARBA" id="ARBA00001971"/>
    </source>
</evidence>
<evidence type="ECO:0000256" key="5">
    <source>
        <dbReference type="ARBA" id="ARBA00022603"/>
    </source>
</evidence>
<dbReference type="GO" id="GO:0020037">
    <property type="term" value="F:heme binding"/>
    <property type="evidence" value="ECO:0007669"/>
    <property type="project" value="InterPro"/>
</dbReference>
<evidence type="ECO:0000256" key="11">
    <source>
        <dbReference type="ARBA" id="ARBA00023004"/>
    </source>
</evidence>
<comment type="catalytic activity">
    <reaction evidence="23">
        <text>a 14alpha-methyl steroid + 3 reduced [NADPH--hemoprotein reductase] + 3 O2 = a Delta(14) steroid + formate + 3 oxidized [NADPH--hemoprotein reductase] + 4 H2O + 4 H(+)</text>
        <dbReference type="Rhea" id="RHEA:54028"/>
        <dbReference type="Rhea" id="RHEA-COMP:11964"/>
        <dbReference type="Rhea" id="RHEA-COMP:11965"/>
        <dbReference type="ChEBI" id="CHEBI:15377"/>
        <dbReference type="ChEBI" id="CHEBI:15378"/>
        <dbReference type="ChEBI" id="CHEBI:15379"/>
        <dbReference type="ChEBI" id="CHEBI:15740"/>
        <dbReference type="ChEBI" id="CHEBI:57618"/>
        <dbReference type="ChEBI" id="CHEBI:58210"/>
        <dbReference type="ChEBI" id="CHEBI:138029"/>
        <dbReference type="ChEBI" id="CHEBI:138031"/>
        <dbReference type="EC" id="1.14.14.154"/>
    </reaction>
</comment>
<keyword evidence="4" id="KW-0444">Lipid biosynthesis</keyword>
<evidence type="ECO:0000256" key="20">
    <source>
        <dbReference type="ARBA" id="ARBA00042370"/>
    </source>
</evidence>
<comment type="function">
    <text evidence="24">Catalyzes the 14-alpha demethylation of obtusifoliol to 4 alpha-methyl-5 alpha-ergosta-8,14,24(28)-trien-3 beta-ol.</text>
</comment>
<evidence type="ECO:0000256" key="24">
    <source>
        <dbReference type="ARBA" id="ARBA00058467"/>
    </source>
</evidence>
<dbReference type="CDD" id="cd11042">
    <property type="entry name" value="CYP51-like"/>
    <property type="match status" value="1"/>
</dbReference>
<dbReference type="GO" id="GO:0032259">
    <property type="term" value="P:methylation"/>
    <property type="evidence" value="ECO:0007669"/>
    <property type="project" value="UniProtKB-KW"/>
</dbReference>
<proteinExistence type="inferred from homology"/>
<evidence type="ECO:0000256" key="4">
    <source>
        <dbReference type="ARBA" id="ARBA00022516"/>
    </source>
</evidence>
<dbReference type="InterPro" id="IPR050529">
    <property type="entry name" value="CYP450_sterol_14alpha_dmase"/>
</dbReference>
<dbReference type="EMBL" id="CP144745">
    <property type="protein sequence ID" value="WVZ51250.1"/>
    <property type="molecule type" value="Genomic_DNA"/>
</dbReference>
<dbReference type="GO" id="GO:0005506">
    <property type="term" value="F:iron ion binding"/>
    <property type="evidence" value="ECO:0007669"/>
    <property type="project" value="InterPro"/>
</dbReference>
<keyword evidence="29" id="KW-1185">Reference proteome</keyword>
<reference evidence="28 29" key="1">
    <citation type="submission" date="2024-02" db="EMBL/GenBank/DDBJ databases">
        <title>High-quality chromosome-scale genome assembly of Pensacola bahiagrass (Paspalum notatum Flugge var. saurae).</title>
        <authorList>
            <person name="Vega J.M."/>
            <person name="Podio M."/>
            <person name="Orjuela J."/>
            <person name="Siena L.A."/>
            <person name="Pessino S.C."/>
            <person name="Combes M.C."/>
            <person name="Mariac C."/>
            <person name="Albertini E."/>
            <person name="Pupilli F."/>
            <person name="Ortiz J.P.A."/>
            <person name="Leblanc O."/>
        </authorList>
    </citation>
    <scope>NUCLEOTIDE SEQUENCE [LARGE SCALE GENOMIC DNA]</scope>
    <source>
        <strain evidence="28">R1</strain>
        <tissue evidence="28">Leaf</tissue>
    </source>
</reference>
<dbReference type="GO" id="GO:0016126">
    <property type="term" value="P:sterol biosynthetic process"/>
    <property type="evidence" value="ECO:0007669"/>
    <property type="project" value="UniProtKB-KW"/>
</dbReference>
<dbReference type="EC" id="1.14.14.154" evidence="19"/>
<keyword evidence="14" id="KW-0443">Lipid metabolism</keyword>
<keyword evidence="17" id="KW-0753">Steroid metabolism</keyword>
<protein>
    <recommendedName>
        <fullName evidence="25">Obtusifoliol 14-alpha demethylase</fullName>
        <ecNumber evidence="19">1.14.14.154</ecNumber>
    </recommendedName>
    <alternativeName>
        <fullName evidence="20">CYPLI</fullName>
    </alternativeName>
    <alternativeName>
        <fullName evidence="22">Cytochrome P450 51</fullName>
    </alternativeName>
    <alternativeName>
        <fullName evidence="21">Cytochrome P450-LIA1</fullName>
    </alternativeName>
</protein>
<evidence type="ECO:0000256" key="3">
    <source>
        <dbReference type="ARBA" id="ARBA00010617"/>
    </source>
</evidence>
<dbReference type="PANTHER" id="PTHR24304">
    <property type="entry name" value="CYTOCHROME P450 FAMILY 7"/>
    <property type="match status" value="1"/>
</dbReference>
<evidence type="ECO:0000256" key="6">
    <source>
        <dbReference type="ARBA" id="ARBA00022617"/>
    </source>
</evidence>
<evidence type="ECO:0000256" key="8">
    <source>
        <dbReference type="ARBA" id="ARBA00022723"/>
    </source>
</evidence>
<dbReference type="InterPro" id="IPR001128">
    <property type="entry name" value="Cyt_P450"/>
</dbReference>
<dbReference type="InterPro" id="IPR017972">
    <property type="entry name" value="Cyt_P450_CS"/>
</dbReference>
<dbReference type="PROSITE" id="PS00086">
    <property type="entry name" value="CYTOCHROME_P450"/>
    <property type="match status" value="1"/>
</dbReference>
<evidence type="ECO:0000256" key="14">
    <source>
        <dbReference type="ARBA" id="ARBA00023098"/>
    </source>
</evidence>
<evidence type="ECO:0000256" key="12">
    <source>
        <dbReference type="ARBA" id="ARBA00023011"/>
    </source>
</evidence>
<keyword evidence="15" id="KW-0472">Membrane</keyword>
<name>A0AAQ3PG06_PASNO</name>
<evidence type="ECO:0000256" key="9">
    <source>
        <dbReference type="ARBA" id="ARBA00022955"/>
    </source>
</evidence>
<evidence type="ECO:0000256" key="27">
    <source>
        <dbReference type="RuleBase" id="RU000461"/>
    </source>
</evidence>
<keyword evidence="6 26" id="KW-0349">Heme</keyword>
<keyword evidence="13 27" id="KW-0503">Monooxygenase</keyword>
<evidence type="ECO:0000256" key="7">
    <source>
        <dbReference type="ARBA" id="ARBA00022679"/>
    </source>
</evidence>
<dbReference type="Gene3D" id="1.10.630.10">
    <property type="entry name" value="Cytochrome P450"/>
    <property type="match status" value="1"/>
</dbReference>
<evidence type="ECO:0000256" key="2">
    <source>
        <dbReference type="ARBA" id="ARBA00004167"/>
    </source>
</evidence>
<sequence>MDMINSAVSFAIALVFTAAVITKIARGRITVDPPSCKALPPPPVVTGSSIIRLLHTLLTKGFRWMIQEQYTKLGSVFTISFFGLKTTFLIGPEVSAHFYQGLESEISHGKTLEFTVPMFGKEVGYGLDITKRTEQISFYVDALKPSKLRCHVSPMLEEVEKYFGKWGQYGTVDLKQELEQLLMLISARCLLGNDVREKMFEEVFSVFHQLTQNGLHIMSILFPYALTPFTLRRDRAHTRLSKIFSEIVRSRKSTSNQVEEDVLQKIIDSKYKDGHPTTEAEVKGLTLALLFAGMHTSTNSSRWTGARLLSHPQCMEAAVKEQEDIINKYGGQIDYNILVEMSVLHCCIKEALRLHPPGPTLLRKVIKNFTVRTREGYEYEIPRGHIISSPLVMNNVLPYIYKDPDVYDPDRFRPGREEDKVGGKFTYTTFGGGRHACAGEAYAYMQLKVIWSHLLRNFELMLVSPFPETDWRSFSLEPKGKMMVSYKRRALPGAVFIK</sequence>
<evidence type="ECO:0000256" key="26">
    <source>
        <dbReference type="PIRSR" id="PIRSR602403-1"/>
    </source>
</evidence>
<keyword evidence="8 26" id="KW-0479">Metal-binding</keyword>
<evidence type="ECO:0000256" key="25">
    <source>
        <dbReference type="ARBA" id="ARBA00072797"/>
    </source>
</evidence>
<dbReference type="GO" id="GO:0008398">
    <property type="term" value="F:sterol 14-demethylase activity"/>
    <property type="evidence" value="ECO:0007669"/>
    <property type="project" value="UniProtKB-EC"/>
</dbReference>
<evidence type="ECO:0000313" key="28">
    <source>
        <dbReference type="EMBL" id="WVZ51250.1"/>
    </source>
</evidence>
<evidence type="ECO:0000256" key="18">
    <source>
        <dbReference type="ARBA" id="ARBA00037887"/>
    </source>
</evidence>
<dbReference type="PRINTS" id="PR00385">
    <property type="entry name" value="P450"/>
</dbReference>
<comment type="cofactor">
    <cofactor evidence="1 26">
        <name>heme</name>
        <dbReference type="ChEBI" id="CHEBI:30413"/>
    </cofactor>
</comment>
<evidence type="ECO:0000256" key="13">
    <source>
        <dbReference type="ARBA" id="ARBA00023033"/>
    </source>
</evidence>
<evidence type="ECO:0000256" key="10">
    <source>
        <dbReference type="ARBA" id="ARBA00023002"/>
    </source>
</evidence>
<dbReference type="InterPro" id="IPR036396">
    <property type="entry name" value="Cyt_P450_sf"/>
</dbReference>
<feature type="binding site" description="axial binding residue" evidence="26">
    <location>
        <position position="437"/>
    </location>
    <ligand>
        <name>heme</name>
        <dbReference type="ChEBI" id="CHEBI:30413"/>
    </ligand>
    <ligandPart>
        <name>Fe</name>
        <dbReference type="ChEBI" id="CHEBI:18248"/>
    </ligandPart>
</feature>
<keyword evidence="11 26" id="KW-0408">Iron</keyword>
<evidence type="ECO:0000256" key="19">
    <source>
        <dbReference type="ARBA" id="ARBA00038974"/>
    </source>
</evidence>
<keyword evidence="5" id="KW-0489">Methyltransferase</keyword>
<keyword evidence="12" id="KW-0756">Sterol biosynthesis</keyword>
<evidence type="ECO:0000256" key="21">
    <source>
        <dbReference type="ARBA" id="ARBA00042513"/>
    </source>
</evidence>
<gene>
    <name evidence="28" type="ORF">U9M48_002410</name>
</gene>
<organism evidence="28 29">
    <name type="scientific">Paspalum notatum var. saurae</name>
    <dbReference type="NCBI Taxonomy" id="547442"/>
    <lineage>
        <taxon>Eukaryota</taxon>
        <taxon>Viridiplantae</taxon>
        <taxon>Streptophyta</taxon>
        <taxon>Embryophyta</taxon>
        <taxon>Tracheophyta</taxon>
        <taxon>Spermatophyta</taxon>
        <taxon>Magnoliopsida</taxon>
        <taxon>Liliopsida</taxon>
        <taxon>Poales</taxon>
        <taxon>Poaceae</taxon>
        <taxon>PACMAD clade</taxon>
        <taxon>Panicoideae</taxon>
        <taxon>Andropogonodae</taxon>
        <taxon>Paspaleae</taxon>
        <taxon>Paspalinae</taxon>
        <taxon>Paspalum</taxon>
    </lineage>
</organism>
<dbReference type="InterPro" id="IPR002403">
    <property type="entry name" value="Cyt_P450_E_grp-IV"/>
</dbReference>